<keyword evidence="8 10" id="KW-0472">Membrane</keyword>
<dbReference type="STRING" id="195883.A0A482X8Y5"/>
<comment type="similarity">
    <text evidence="2">Belongs to the TMEM186 family.</text>
</comment>
<comment type="subcellular location">
    <subcellularLocation>
        <location evidence="1">Mitochondrion inner membrane</location>
        <topology evidence="1">Multi-pass membrane protein</topology>
    </subcellularLocation>
</comment>
<accession>A0A482X8Y5</accession>
<proteinExistence type="inferred from homology"/>
<keyword evidence="6 10" id="KW-1133">Transmembrane helix</keyword>
<protein>
    <recommendedName>
        <fullName evidence="3">Transmembrane protein 186</fullName>
    </recommendedName>
</protein>
<dbReference type="PANTHER" id="PTHR13603">
    <property type="entry name" value="TRANSMEMBRANE PROTEIN 186"/>
    <property type="match status" value="1"/>
</dbReference>
<dbReference type="InterPro" id="IPR026571">
    <property type="entry name" value="Tmem186"/>
</dbReference>
<feature type="transmembrane region" description="Helical" evidence="10">
    <location>
        <begin position="81"/>
        <end position="99"/>
    </location>
</feature>
<gene>
    <name evidence="11" type="ORF">LSTR_LSTR012288</name>
</gene>
<keyword evidence="7" id="KW-0496">Mitochondrion</keyword>
<dbReference type="PANTHER" id="PTHR13603:SF1">
    <property type="entry name" value="TRANSMEMBRANE PROTEIN 186"/>
    <property type="match status" value="1"/>
</dbReference>
<keyword evidence="12" id="KW-1185">Reference proteome</keyword>
<evidence type="ECO:0000313" key="12">
    <source>
        <dbReference type="Proteomes" id="UP000291343"/>
    </source>
</evidence>
<dbReference type="Proteomes" id="UP000291343">
    <property type="component" value="Unassembled WGS sequence"/>
</dbReference>
<dbReference type="FunCoup" id="A0A482X8Y5">
    <property type="interactions" value="1778"/>
</dbReference>
<reference evidence="11 12" key="1">
    <citation type="journal article" date="2017" name="Gigascience">
        <title>Genome sequence of the small brown planthopper, Laodelphax striatellus.</title>
        <authorList>
            <person name="Zhu J."/>
            <person name="Jiang F."/>
            <person name="Wang X."/>
            <person name="Yang P."/>
            <person name="Bao Y."/>
            <person name="Zhao W."/>
            <person name="Wang W."/>
            <person name="Lu H."/>
            <person name="Wang Q."/>
            <person name="Cui N."/>
            <person name="Li J."/>
            <person name="Chen X."/>
            <person name="Luo L."/>
            <person name="Yu J."/>
            <person name="Kang L."/>
            <person name="Cui F."/>
        </authorList>
    </citation>
    <scope>NUCLEOTIDE SEQUENCE [LARGE SCALE GENOMIC DNA]</scope>
    <source>
        <strain evidence="11">Lst14</strain>
    </source>
</reference>
<evidence type="ECO:0000256" key="7">
    <source>
        <dbReference type="ARBA" id="ARBA00023128"/>
    </source>
</evidence>
<evidence type="ECO:0000256" key="2">
    <source>
        <dbReference type="ARBA" id="ARBA00007020"/>
    </source>
</evidence>
<feature type="region of interest" description="Disordered" evidence="9">
    <location>
        <begin position="37"/>
        <end position="57"/>
    </location>
</feature>
<comment type="caution">
    <text evidence="11">The sequence shown here is derived from an EMBL/GenBank/DDBJ whole genome shotgun (WGS) entry which is preliminary data.</text>
</comment>
<organism evidence="11 12">
    <name type="scientific">Laodelphax striatellus</name>
    <name type="common">Small brown planthopper</name>
    <name type="synonym">Delphax striatella</name>
    <dbReference type="NCBI Taxonomy" id="195883"/>
    <lineage>
        <taxon>Eukaryota</taxon>
        <taxon>Metazoa</taxon>
        <taxon>Ecdysozoa</taxon>
        <taxon>Arthropoda</taxon>
        <taxon>Hexapoda</taxon>
        <taxon>Insecta</taxon>
        <taxon>Pterygota</taxon>
        <taxon>Neoptera</taxon>
        <taxon>Paraneoptera</taxon>
        <taxon>Hemiptera</taxon>
        <taxon>Auchenorrhyncha</taxon>
        <taxon>Fulgoroidea</taxon>
        <taxon>Delphacidae</taxon>
        <taxon>Criomorphinae</taxon>
        <taxon>Laodelphax</taxon>
    </lineage>
</organism>
<evidence type="ECO:0000256" key="10">
    <source>
        <dbReference type="SAM" id="Phobius"/>
    </source>
</evidence>
<evidence type="ECO:0000256" key="9">
    <source>
        <dbReference type="SAM" id="MobiDB-lite"/>
    </source>
</evidence>
<feature type="compositionally biased region" description="Polar residues" evidence="9">
    <location>
        <begin position="37"/>
        <end position="52"/>
    </location>
</feature>
<dbReference type="AlphaFoldDB" id="A0A482X8Y5"/>
<name>A0A482X8Y5_LAOST</name>
<dbReference type="EMBL" id="QKKF02016154">
    <property type="protein sequence ID" value="RZF41771.1"/>
    <property type="molecule type" value="Genomic_DNA"/>
</dbReference>
<evidence type="ECO:0000256" key="6">
    <source>
        <dbReference type="ARBA" id="ARBA00022989"/>
    </source>
</evidence>
<evidence type="ECO:0000313" key="11">
    <source>
        <dbReference type="EMBL" id="RZF41771.1"/>
    </source>
</evidence>
<evidence type="ECO:0000256" key="3">
    <source>
        <dbReference type="ARBA" id="ARBA00014604"/>
    </source>
</evidence>
<keyword evidence="4 10" id="KW-0812">Transmembrane</keyword>
<dbReference type="GO" id="GO:0005743">
    <property type="term" value="C:mitochondrial inner membrane"/>
    <property type="evidence" value="ECO:0007669"/>
    <property type="project" value="UniProtKB-SubCell"/>
</dbReference>
<evidence type="ECO:0000256" key="4">
    <source>
        <dbReference type="ARBA" id="ARBA00022692"/>
    </source>
</evidence>
<dbReference type="InParanoid" id="A0A482X8Y5"/>
<dbReference type="OrthoDB" id="6147888at2759"/>
<keyword evidence="5" id="KW-0999">Mitochondrion inner membrane</keyword>
<evidence type="ECO:0000256" key="8">
    <source>
        <dbReference type="ARBA" id="ARBA00023136"/>
    </source>
</evidence>
<feature type="transmembrane region" description="Helical" evidence="10">
    <location>
        <begin position="105"/>
        <end position="124"/>
    </location>
</feature>
<evidence type="ECO:0000256" key="1">
    <source>
        <dbReference type="ARBA" id="ARBA00004448"/>
    </source>
</evidence>
<sequence>MLKLLIKSSNSLRISCFNKNLSVNSYSRVLRFSTVTSTKPNNGPKTTSQVTSDSDEDEFRPVYRNSKMKFIAVLNKLTPHFFKASLITLPPVSGILYWFEFLDNQSLIGFYLVAVAFILPVQAFSFGTQRLIGFVYLNKENDQVKISYISYFGKREDIILPIESIMSFSDSPVSPTDFLYKKVRTFDTDTVYRIDIKFGEVLDEDGFKLVFGDYKK</sequence>
<evidence type="ECO:0000256" key="5">
    <source>
        <dbReference type="ARBA" id="ARBA00022792"/>
    </source>
</evidence>